<evidence type="ECO:0000259" key="1">
    <source>
        <dbReference type="Pfam" id="PF12804"/>
    </source>
</evidence>
<accession>A0AAV2WPJ7</accession>
<dbReference type="Pfam" id="PF12804">
    <property type="entry name" value="NTP_transf_3"/>
    <property type="match status" value="1"/>
</dbReference>
<dbReference type="SUPFAM" id="SSF53448">
    <property type="entry name" value="Nucleotide-diphospho-sugar transferases"/>
    <property type="match status" value="1"/>
</dbReference>
<dbReference type="Proteomes" id="UP000028864">
    <property type="component" value="Unassembled WGS sequence"/>
</dbReference>
<dbReference type="Gene3D" id="3.90.550.10">
    <property type="entry name" value="Spore Coat Polysaccharide Biosynthesis Protein SpsA, Chain A"/>
    <property type="match status" value="1"/>
</dbReference>
<proteinExistence type="predicted"/>
<dbReference type="InterPro" id="IPR025877">
    <property type="entry name" value="MobA-like_NTP_Trfase"/>
</dbReference>
<feature type="domain" description="MobA-like NTP transferase" evidence="1">
    <location>
        <begin position="8"/>
        <end position="164"/>
    </location>
</feature>
<evidence type="ECO:0000313" key="2">
    <source>
        <dbReference type="EMBL" id="CDQ46206.1"/>
    </source>
</evidence>
<dbReference type="CDD" id="cd04182">
    <property type="entry name" value="GT_2_like_f"/>
    <property type="match status" value="1"/>
</dbReference>
<dbReference type="PANTHER" id="PTHR43777:SF1">
    <property type="entry name" value="MOLYBDENUM COFACTOR CYTIDYLYLTRANSFERASE"/>
    <property type="match status" value="1"/>
</dbReference>
<dbReference type="AlphaFoldDB" id="A0AAV2WPJ7"/>
<dbReference type="EMBL" id="LK021340">
    <property type="protein sequence ID" value="CDQ46206.1"/>
    <property type="molecule type" value="Genomic_DNA"/>
</dbReference>
<reference evidence="2" key="1">
    <citation type="submission" date="2014-05" db="EMBL/GenBank/DDBJ databases">
        <authorList>
            <person name="Urmite Genomes"/>
        </authorList>
    </citation>
    <scope>NUCLEOTIDE SEQUENCE</scope>
    <source>
        <strain evidence="2">DSM 44074</strain>
    </source>
</reference>
<name>A0AAV2WPJ7_MYCNE</name>
<gene>
    <name evidence="2" type="ORF">BN1047_04110</name>
</gene>
<dbReference type="PANTHER" id="PTHR43777">
    <property type="entry name" value="MOLYBDENUM COFACTOR CYTIDYLYLTRANSFERASE"/>
    <property type="match status" value="1"/>
</dbReference>
<reference evidence="2" key="2">
    <citation type="submission" date="2015-09" db="EMBL/GenBank/DDBJ databases">
        <title>Draft genome sequence of Mycobacterium neoaurum DSM 44074.</title>
        <authorList>
            <person name="Croce O."/>
            <person name="Robert C."/>
            <person name="Raoult D."/>
            <person name="Drancourt M."/>
        </authorList>
    </citation>
    <scope>NUCLEOTIDE SEQUENCE</scope>
    <source>
        <strain evidence="2">DSM 44074</strain>
    </source>
</reference>
<dbReference type="RefSeq" id="WP_030134794.1">
    <property type="nucleotide sequence ID" value="NZ_LK021340.1"/>
</dbReference>
<sequence>MALQCAAGVVLAAGAGARFGMPKVLAAEGAWLAAAVTALLDGGCDEVLVVLGAARASVPAPAHPVLAPDWAQGLSASLRAGLAAASRYDVDHVVITLVDTPDVGADVVRRVLDAAAGSTSGLARAVFGGRPGHPVVIAERHWPALIEQLDGDVGAGPFLRSRDDVVEVECGDLATGTDIDVVQRKV</sequence>
<evidence type="ECO:0000313" key="3">
    <source>
        <dbReference type="Proteomes" id="UP000028864"/>
    </source>
</evidence>
<dbReference type="InterPro" id="IPR029044">
    <property type="entry name" value="Nucleotide-diphossugar_trans"/>
</dbReference>
<organism evidence="2 3">
    <name type="scientific">Mycolicibacterium neoaurum</name>
    <name type="common">Mycobacterium neoaurum</name>
    <dbReference type="NCBI Taxonomy" id="1795"/>
    <lineage>
        <taxon>Bacteria</taxon>
        <taxon>Bacillati</taxon>
        <taxon>Actinomycetota</taxon>
        <taxon>Actinomycetes</taxon>
        <taxon>Mycobacteriales</taxon>
        <taxon>Mycobacteriaceae</taxon>
        <taxon>Mycolicibacterium</taxon>
    </lineage>
</organism>
<protein>
    <submittedName>
        <fullName evidence="2">MobA-like protein</fullName>
    </submittedName>
</protein>
<dbReference type="GO" id="GO:0016779">
    <property type="term" value="F:nucleotidyltransferase activity"/>
    <property type="evidence" value="ECO:0007669"/>
    <property type="project" value="UniProtKB-ARBA"/>
</dbReference>